<sequence>MTLKLRSLISLLAISGAVVSSTYATNCTASNSTLPVNFGLILFPTFQALDVFGPLDALNMLSLQYPINLHLISTTLDPVSTAFNSTINVQNSNFSQSVVPTATFDNPPENLDVLLVPGGFGTRASDEELAPQINFIRDTYPGLQYLITVCTGSWLAAKAGVLDNRNATSNKRGWAGREGLGNNTNWITHARWVVDGNVWTSSGVSAGIDVTFAWIEEVFGNDTATLVSLQLEYERHLNASWDPFADLSGL</sequence>
<evidence type="ECO:0000313" key="3">
    <source>
        <dbReference type="EMBL" id="THU98955.1"/>
    </source>
</evidence>
<dbReference type="InterPro" id="IPR002818">
    <property type="entry name" value="DJ-1/PfpI"/>
</dbReference>
<proteinExistence type="predicted"/>
<name>A0A4V4HGI9_DENBC</name>
<dbReference type="EMBL" id="ML179126">
    <property type="protein sequence ID" value="THU98955.1"/>
    <property type="molecule type" value="Genomic_DNA"/>
</dbReference>
<dbReference type="Pfam" id="PF01965">
    <property type="entry name" value="DJ-1_PfpI"/>
    <property type="match status" value="1"/>
</dbReference>
<dbReference type="CDD" id="cd03139">
    <property type="entry name" value="GATase1_PfpI_2"/>
    <property type="match status" value="1"/>
</dbReference>
<organism evidence="3 4">
    <name type="scientific">Dendrothele bispora (strain CBS 962.96)</name>
    <dbReference type="NCBI Taxonomy" id="1314807"/>
    <lineage>
        <taxon>Eukaryota</taxon>
        <taxon>Fungi</taxon>
        <taxon>Dikarya</taxon>
        <taxon>Basidiomycota</taxon>
        <taxon>Agaricomycotina</taxon>
        <taxon>Agaricomycetes</taxon>
        <taxon>Agaricomycetidae</taxon>
        <taxon>Agaricales</taxon>
        <taxon>Agaricales incertae sedis</taxon>
        <taxon>Dendrothele</taxon>
    </lineage>
</organism>
<dbReference type="GO" id="GO:0016740">
    <property type="term" value="F:transferase activity"/>
    <property type="evidence" value="ECO:0007669"/>
    <property type="project" value="UniProtKB-KW"/>
</dbReference>
<feature type="chain" id="PRO_5021033457" evidence="1">
    <location>
        <begin position="25"/>
        <end position="250"/>
    </location>
</feature>
<dbReference type="SUPFAM" id="SSF52317">
    <property type="entry name" value="Class I glutamine amidotransferase-like"/>
    <property type="match status" value="1"/>
</dbReference>
<dbReference type="PANTHER" id="PTHR43130:SF15">
    <property type="entry name" value="THIJ_PFPI FAMILY PROTEIN (AFU_ORTHOLOGUE AFUA_5G14240)"/>
    <property type="match status" value="1"/>
</dbReference>
<evidence type="ECO:0000256" key="1">
    <source>
        <dbReference type="SAM" id="SignalP"/>
    </source>
</evidence>
<keyword evidence="3" id="KW-0315">Glutamine amidotransferase</keyword>
<keyword evidence="1" id="KW-0732">Signal</keyword>
<dbReference type="OrthoDB" id="543156at2759"/>
<reference evidence="3 4" key="1">
    <citation type="journal article" date="2019" name="Nat. Ecol. Evol.">
        <title>Megaphylogeny resolves global patterns of mushroom evolution.</title>
        <authorList>
            <person name="Varga T."/>
            <person name="Krizsan K."/>
            <person name="Foldi C."/>
            <person name="Dima B."/>
            <person name="Sanchez-Garcia M."/>
            <person name="Sanchez-Ramirez S."/>
            <person name="Szollosi G.J."/>
            <person name="Szarkandi J.G."/>
            <person name="Papp V."/>
            <person name="Albert L."/>
            <person name="Andreopoulos W."/>
            <person name="Angelini C."/>
            <person name="Antonin V."/>
            <person name="Barry K.W."/>
            <person name="Bougher N.L."/>
            <person name="Buchanan P."/>
            <person name="Buyck B."/>
            <person name="Bense V."/>
            <person name="Catcheside P."/>
            <person name="Chovatia M."/>
            <person name="Cooper J."/>
            <person name="Damon W."/>
            <person name="Desjardin D."/>
            <person name="Finy P."/>
            <person name="Geml J."/>
            <person name="Haridas S."/>
            <person name="Hughes K."/>
            <person name="Justo A."/>
            <person name="Karasinski D."/>
            <person name="Kautmanova I."/>
            <person name="Kiss B."/>
            <person name="Kocsube S."/>
            <person name="Kotiranta H."/>
            <person name="LaButti K.M."/>
            <person name="Lechner B.E."/>
            <person name="Liimatainen K."/>
            <person name="Lipzen A."/>
            <person name="Lukacs Z."/>
            <person name="Mihaltcheva S."/>
            <person name="Morgado L.N."/>
            <person name="Niskanen T."/>
            <person name="Noordeloos M.E."/>
            <person name="Ohm R.A."/>
            <person name="Ortiz-Santana B."/>
            <person name="Ovrebo C."/>
            <person name="Racz N."/>
            <person name="Riley R."/>
            <person name="Savchenko A."/>
            <person name="Shiryaev A."/>
            <person name="Soop K."/>
            <person name="Spirin V."/>
            <person name="Szebenyi C."/>
            <person name="Tomsovsky M."/>
            <person name="Tulloss R.E."/>
            <person name="Uehling J."/>
            <person name="Grigoriev I.V."/>
            <person name="Vagvolgyi C."/>
            <person name="Papp T."/>
            <person name="Martin F.M."/>
            <person name="Miettinen O."/>
            <person name="Hibbett D.S."/>
            <person name="Nagy L.G."/>
        </authorList>
    </citation>
    <scope>NUCLEOTIDE SEQUENCE [LARGE SCALE GENOMIC DNA]</scope>
    <source>
        <strain evidence="3 4">CBS 962.96</strain>
    </source>
</reference>
<evidence type="ECO:0000259" key="2">
    <source>
        <dbReference type="Pfam" id="PF01965"/>
    </source>
</evidence>
<keyword evidence="4" id="KW-1185">Reference proteome</keyword>
<keyword evidence="3" id="KW-0808">Transferase</keyword>
<dbReference type="InterPro" id="IPR052158">
    <property type="entry name" value="INH-QAR"/>
</dbReference>
<accession>A0A4V4HGI9</accession>
<gene>
    <name evidence="3" type="ORF">K435DRAFT_720144</name>
</gene>
<feature type="domain" description="DJ-1/PfpI" evidence="2">
    <location>
        <begin position="40"/>
        <end position="216"/>
    </location>
</feature>
<dbReference type="Gene3D" id="3.40.50.880">
    <property type="match status" value="1"/>
</dbReference>
<dbReference type="Proteomes" id="UP000297245">
    <property type="component" value="Unassembled WGS sequence"/>
</dbReference>
<protein>
    <submittedName>
        <fullName evidence="3">Class I glutamine amidotransferase-like protein</fullName>
    </submittedName>
</protein>
<dbReference type="PANTHER" id="PTHR43130">
    <property type="entry name" value="ARAC-FAMILY TRANSCRIPTIONAL REGULATOR"/>
    <property type="match status" value="1"/>
</dbReference>
<feature type="signal peptide" evidence="1">
    <location>
        <begin position="1"/>
        <end position="24"/>
    </location>
</feature>
<dbReference type="InterPro" id="IPR029062">
    <property type="entry name" value="Class_I_gatase-like"/>
</dbReference>
<dbReference type="AlphaFoldDB" id="A0A4V4HGI9"/>
<evidence type="ECO:0000313" key="4">
    <source>
        <dbReference type="Proteomes" id="UP000297245"/>
    </source>
</evidence>